<feature type="compositionally biased region" description="Polar residues" evidence="1">
    <location>
        <begin position="169"/>
        <end position="180"/>
    </location>
</feature>
<comment type="caution">
    <text evidence="2">The sequence shown here is derived from an EMBL/GenBank/DDBJ whole genome shotgun (WGS) entry which is preliminary data.</text>
</comment>
<dbReference type="InterPro" id="IPR036390">
    <property type="entry name" value="WH_DNA-bd_sf"/>
</dbReference>
<dbReference type="SUPFAM" id="SSF46785">
    <property type="entry name" value="Winged helix' DNA-binding domain"/>
    <property type="match status" value="1"/>
</dbReference>
<dbReference type="EMBL" id="JAUEDK010000040">
    <property type="protein sequence ID" value="MDN0076728.1"/>
    <property type="molecule type" value="Genomic_DNA"/>
</dbReference>
<evidence type="ECO:0000313" key="3">
    <source>
        <dbReference type="Proteomes" id="UP001168540"/>
    </source>
</evidence>
<keyword evidence="3" id="KW-1185">Reference proteome</keyword>
<feature type="non-terminal residue" evidence="2">
    <location>
        <position position="1"/>
    </location>
</feature>
<evidence type="ECO:0000256" key="1">
    <source>
        <dbReference type="SAM" id="MobiDB-lite"/>
    </source>
</evidence>
<sequence length="474" mass="50687">RNQPHKTISRWQLLELIGLGQERGLEGSQIRQVLASEYGVNPDYTSRLLVDFVQKGYVTSQAAPPAPGAKGGRNRKVYIRTDKANDLADKPIPRSAALVAKLTPAALAPQEATPIPASQAEILTTPPTDQPVQQEIPVTEVVPPLRQETTVAPEATRRRGRRPLAEATASETPPQQSLPYSTPEADAAREGRAEPSRSASSTPVPVQDLALDADVPFTPADAAPTNSAPLATPETLAHEVAPSTPPAVHDALTSAVDQFSDLLLLQVAQKLGTFVANQMAPLEQATQELCAQIDVIRARLDAMTQQLSTAFTAPVAAPHRERPPVTGRSTPGNVAPAAERPTPPGQGRGKVGKQPPASQAERKGNPQTTMAGPRKLRALLIGVPAEQEQALRERFGARYDLLFLGADARFGKVRAIKDKHDIVLGLEETCSPAIKDALKGHPHKAVLPHPAQLMDELEEYFQLHQEQSQGGSAG</sequence>
<accession>A0ABT7XSF6</accession>
<dbReference type="RefSeq" id="WP_289831376.1">
    <property type="nucleotide sequence ID" value="NZ_JAUEDK010000040.1"/>
</dbReference>
<gene>
    <name evidence="2" type="ORF">QU481_17870</name>
</gene>
<feature type="region of interest" description="Disordered" evidence="1">
    <location>
        <begin position="122"/>
        <end position="205"/>
    </location>
</feature>
<organism evidence="2 3">
    <name type="scientific">Crenobacter oryzisoli</name>
    <dbReference type="NCBI Taxonomy" id="3056844"/>
    <lineage>
        <taxon>Bacteria</taxon>
        <taxon>Pseudomonadati</taxon>
        <taxon>Pseudomonadota</taxon>
        <taxon>Betaproteobacteria</taxon>
        <taxon>Neisseriales</taxon>
        <taxon>Neisseriaceae</taxon>
        <taxon>Crenobacter</taxon>
    </lineage>
</organism>
<evidence type="ECO:0000313" key="2">
    <source>
        <dbReference type="EMBL" id="MDN0076728.1"/>
    </source>
</evidence>
<reference evidence="2" key="1">
    <citation type="submission" date="2023-06" db="EMBL/GenBank/DDBJ databases">
        <authorList>
            <person name="Zhang S."/>
        </authorList>
    </citation>
    <scope>NUCLEOTIDE SEQUENCE</scope>
    <source>
        <strain evidence="2">SG2303</strain>
    </source>
</reference>
<feature type="compositionally biased region" description="Polar residues" evidence="1">
    <location>
        <begin position="122"/>
        <end position="133"/>
    </location>
</feature>
<feature type="compositionally biased region" description="Basic and acidic residues" evidence="1">
    <location>
        <begin position="186"/>
        <end position="195"/>
    </location>
</feature>
<name>A0ABT7XSF6_9NEIS</name>
<dbReference type="Proteomes" id="UP001168540">
    <property type="component" value="Unassembled WGS sequence"/>
</dbReference>
<proteinExistence type="predicted"/>
<feature type="region of interest" description="Disordered" evidence="1">
    <location>
        <begin position="311"/>
        <end position="372"/>
    </location>
</feature>
<protein>
    <submittedName>
        <fullName evidence="2">Uncharacterized protein</fullName>
    </submittedName>
</protein>